<gene>
    <name evidence="6" type="ORF">LCGC14_0673880</name>
</gene>
<evidence type="ECO:0000313" key="6">
    <source>
        <dbReference type="EMBL" id="KKN46360.1"/>
    </source>
</evidence>
<keyword evidence="4 5" id="KW-0472">Membrane</keyword>
<evidence type="ECO:0000256" key="1">
    <source>
        <dbReference type="ARBA" id="ARBA00004141"/>
    </source>
</evidence>
<organism evidence="6">
    <name type="scientific">marine sediment metagenome</name>
    <dbReference type="NCBI Taxonomy" id="412755"/>
    <lineage>
        <taxon>unclassified sequences</taxon>
        <taxon>metagenomes</taxon>
        <taxon>ecological metagenomes</taxon>
    </lineage>
</organism>
<feature type="transmembrane region" description="Helical" evidence="5">
    <location>
        <begin position="63"/>
        <end position="79"/>
    </location>
</feature>
<sequence>MLGWIGSIAFAICGAPLAWSCYVNKHANNVNSVFLALWIIGEVCYIIQVLVDYGFVPWMMFNYLLNVFFIVVVLYYKVIK</sequence>
<dbReference type="GO" id="GO:0016020">
    <property type="term" value="C:membrane"/>
    <property type="evidence" value="ECO:0007669"/>
    <property type="project" value="UniProtKB-SubCell"/>
</dbReference>
<dbReference type="InterPro" id="IPR006603">
    <property type="entry name" value="PQ-loop_rpt"/>
</dbReference>
<keyword evidence="3 5" id="KW-1133">Transmembrane helix</keyword>
<evidence type="ECO:0000256" key="2">
    <source>
        <dbReference type="ARBA" id="ARBA00022692"/>
    </source>
</evidence>
<dbReference type="Gene3D" id="1.20.1280.290">
    <property type="match status" value="1"/>
</dbReference>
<feature type="transmembrane region" description="Helical" evidence="5">
    <location>
        <begin position="30"/>
        <end position="51"/>
    </location>
</feature>
<proteinExistence type="predicted"/>
<evidence type="ECO:0000256" key="5">
    <source>
        <dbReference type="SAM" id="Phobius"/>
    </source>
</evidence>
<keyword evidence="2 5" id="KW-0812">Transmembrane</keyword>
<evidence type="ECO:0000256" key="3">
    <source>
        <dbReference type="ARBA" id="ARBA00022989"/>
    </source>
</evidence>
<dbReference type="AlphaFoldDB" id="A0A0F9QQB6"/>
<protein>
    <recommendedName>
        <fullName evidence="7">PQ-loop repeat-containing protein</fullName>
    </recommendedName>
</protein>
<accession>A0A0F9QQB6</accession>
<reference evidence="6" key="1">
    <citation type="journal article" date="2015" name="Nature">
        <title>Complex archaea that bridge the gap between prokaryotes and eukaryotes.</title>
        <authorList>
            <person name="Spang A."/>
            <person name="Saw J.H."/>
            <person name="Jorgensen S.L."/>
            <person name="Zaremba-Niedzwiedzka K."/>
            <person name="Martijn J."/>
            <person name="Lind A.E."/>
            <person name="van Eijk R."/>
            <person name="Schleper C."/>
            <person name="Guy L."/>
            <person name="Ettema T.J."/>
        </authorList>
    </citation>
    <scope>NUCLEOTIDE SEQUENCE</scope>
</reference>
<name>A0A0F9QQB6_9ZZZZ</name>
<comment type="subcellular location">
    <subcellularLocation>
        <location evidence="1">Membrane</location>
        <topology evidence="1">Multi-pass membrane protein</topology>
    </subcellularLocation>
</comment>
<dbReference type="Pfam" id="PF04193">
    <property type="entry name" value="PQ-loop"/>
    <property type="match status" value="1"/>
</dbReference>
<evidence type="ECO:0008006" key="7">
    <source>
        <dbReference type="Google" id="ProtNLM"/>
    </source>
</evidence>
<comment type="caution">
    <text evidence="6">The sequence shown here is derived from an EMBL/GenBank/DDBJ whole genome shotgun (WGS) entry which is preliminary data.</text>
</comment>
<dbReference type="EMBL" id="LAZR01001335">
    <property type="protein sequence ID" value="KKN46360.1"/>
    <property type="molecule type" value="Genomic_DNA"/>
</dbReference>
<evidence type="ECO:0000256" key="4">
    <source>
        <dbReference type="ARBA" id="ARBA00023136"/>
    </source>
</evidence>